<name>A0ABT0A7V9_9SPHN</name>
<sequence>MIQLSRRRFAGALLAGTMLAGQSRAATRQAPRTPNIVTIVLDDIGFSDLGCFGGEISTPHIDALAKRGVRYNRFDTKAVCSTTRAALLTGRNGHSVNFPDVPDTNFGPFAERYDADAFRLPDDIQTTAEVLQDGGYATWLLGKWHLIPSDELEPGTSRRNWPRQRGFDYFYGFAKGWTDQYRPDLVENDDYIDPDLPSDYHFSVDMADKAMALVSAHVDNGERDRPFFLQMGMGVAHSPIQAPAEFSARYANRYRRGWDIVRGERFARMKEMGLIPANCTLPPREEDDRAWDELSEDEQLVFARYMEVYAGFIEHADAQIGRLVEHLRSHDLLENTLILVLSDNGAASEAGQRGFFEGLYQANTLTPAEQRARMIELGTVATQSEYPRPWASASSAPFRRYKLWPFLGGVRTALIVSWPAHVRTGGAIREQYVDVIDVGPTLLDAAGLDFAPTVNGTPQRPVAGRSFLRTLNDAQAPGRQRQFFELRGNRAITDGNWRAVALHDCASDTFAHDQWQLFNTAEDFAEAHDLAASHPQKLAEMQRLWHSEWTRWVGPELTPPPASFCMLAGDMSVPH</sequence>
<evidence type="ECO:0000313" key="5">
    <source>
        <dbReference type="Proteomes" id="UP001162802"/>
    </source>
</evidence>
<evidence type="ECO:0000313" key="4">
    <source>
        <dbReference type="EMBL" id="MCJ1959286.1"/>
    </source>
</evidence>
<dbReference type="Gene3D" id="3.30.1120.10">
    <property type="match status" value="1"/>
</dbReference>
<dbReference type="SUPFAM" id="SSF53649">
    <property type="entry name" value="Alkaline phosphatase-like"/>
    <property type="match status" value="1"/>
</dbReference>
<proteinExistence type="inferred from homology"/>
<dbReference type="InterPro" id="IPR000917">
    <property type="entry name" value="Sulfatase_N"/>
</dbReference>
<feature type="domain" description="Sulfatase N-terminal" evidence="3">
    <location>
        <begin position="34"/>
        <end position="447"/>
    </location>
</feature>
<accession>A0ABT0A7V9</accession>
<evidence type="ECO:0000256" key="1">
    <source>
        <dbReference type="ARBA" id="ARBA00008779"/>
    </source>
</evidence>
<dbReference type="EMBL" id="JALHAT010000001">
    <property type="protein sequence ID" value="MCJ1959286.1"/>
    <property type="molecule type" value="Genomic_DNA"/>
</dbReference>
<dbReference type="Pfam" id="PF00884">
    <property type="entry name" value="Sulfatase"/>
    <property type="match status" value="1"/>
</dbReference>
<organism evidence="4 5">
    <name type="scientific">Novosphingobium mangrovi</name>
    <name type="common">ex Hu et al. 2023</name>
    <dbReference type="NCBI Taxonomy" id="2930094"/>
    <lineage>
        <taxon>Bacteria</taxon>
        <taxon>Pseudomonadati</taxon>
        <taxon>Pseudomonadota</taxon>
        <taxon>Alphaproteobacteria</taxon>
        <taxon>Sphingomonadales</taxon>
        <taxon>Sphingomonadaceae</taxon>
        <taxon>Novosphingobium</taxon>
    </lineage>
</organism>
<feature type="chain" id="PRO_5047292814" evidence="2">
    <location>
        <begin position="26"/>
        <end position="575"/>
    </location>
</feature>
<evidence type="ECO:0000259" key="3">
    <source>
        <dbReference type="Pfam" id="PF00884"/>
    </source>
</evidence>
<keyword evidence="2" id="KW-0732">Signal</keyword>
<evidence type="ECO:0000256" key="2">
    <source>
        <dbReference type="SAM" id="SignalP"/>
    </source>
</evidence>
<comment type="caution">
    <text evidence="4">The sequence shown here is derived from an EMBL/GenBank/DDBJ whole genome shotgun (WGS) entry which is preliminary data.</text>
</comment>
<protein>
    <submittedName>
        <fullName evidence="4">Arylsulfatase</fullName>
    </submittedName>
</protein>
<dbReference type="InterPro" id="IPR017850">
    <property type="entry name" value="Alkaline_phosphatase_core_sf"/>
</dbReference>
<dbReference type="RefSeq" id="WP_243796436.1">
    <property type="nucleotide sequence ID" value="NZ_JALHAT010000001.1"/>
</dbReference>
<dbReference type="Gene3D" id="3.40.720.10">
    <property type="entry name" value="Alkaline Phosphatase, subunit A"/>
    <property type="match status" value="1"/>
</dbReference>
<feature type="signal peptide" evidence="2">
    <location>
        <begin position="1"/>
        <end position="25"/>
    </location>
</feature>
<dbReference type="PANTHER" id="PTHR42693">
    <property type="entry name" value="ARYLSULFATASE FAMILY MEMBER"/>
    <property type="match status" value="1"/>
</dbReference>
<gene>
    <name evidence="4" type="ORF">MTR65_01155</name>
</gene>
<comment type="similarity">
    <text evidence="1">Belongs to the sulfatase family.</text>
</comment>
<keyword evidence="5" id="KW-1185">Reference proteome</keyword>
<reference evidence="4" key="1">
    <citation type="submission" date="2022-03" db="EMBL/GenBank/DDBJ databases">
        <title>Identification of a novel bacterium isolated from mangrove sediments.</title>
        <authorList>
            <person name="Pan X."/>
        </authorList>
    </citation>
    <scope>NUCLEOTIDE SEQUENCE</scope>
    <source>
        <strain evidence="4">B2637</strain>
    </source>
</reference>
<dbReference type="PANTHER" id="PTHR42693:SF33">
    <property type="entry name" value="ARYLSULFATASE"/>
    <property type="match status" value="1"/>
</dbReference>
<dbReference type="Proteomes" id="UP001162802">
    <property type="component" value="Unassembled WGS sequence"/>
</dbReference>
<dbReference type="InterPro" id="IPR050738">
    <property type="entry name" value="Sulfatase"/>
</dbReference>
<dbReference type="CDD" id="cd16025">
    <property type="entry name" value="PAS_like"/>
    <property type="match status" value="1"/>
</dbReference>